<protein>
    <submittedName>
        <fullName evidence="5">Glycerol kinase</fullName>
        <ecNumber evidence="5">2.7.1.30</ecNumber>
    </submittedName>
</protein>
<dbReference type="InterPro" id="IPR043129">
    <property type="entry name" value="ATPase_NBD"/>
</dbReference>
<dbReference type="Gene3D" id="3.30.420.40">
    <property type="match status" value="1"/>
</dbReference>
<keyword evidence="2 5" id="KW-0808">Transferase</keyword>
<sequence>MSNSDITMQIQVDIVSIPVYRPRMRGTTALGAAIAAGLAVGVWRNFTELRDINRAGGIVFEPKMTREESARLFNTWEKAVQMSRGWVEDGTMAKSPFSSERKKPSTTNGATRYPSSTVEFSFDDLEEADEQDLLLELKKIEIQKRLKRLRRVRH</sequence>
<evidence type="ECO:0000313" key="5">
    <source>
        <dbReference type="EMBL" id="KAL1877230.1"/>
    </source>
</evidence>
<dbReference type="PANTHER" id="PTHR10196:SF75">
    <property type="entry name" value="GLYCEROL KINASE"/>
    <property type="match status" value="1"/>
</dbReference>
<dbReference type="GO" id="GO:0004370">
    <property type="term" value="F:glycerol kinase activity"/>
    <property type="evidence" value="ECO:0007669"/>
    <property type="project" value="UniProtKB-EC"/>
</dbReference>
<feature type="compositionally biased region" description="Polar residues" evidence="4">
    <location>
        <begin position="105"/>
        <end position="114"/>
    </location>
</feature>
<name>A0ABR3XNC5_9EURO</name>
<organism evidence="5 6">
    <name type="scientific">Paecilomyces lecythidis</name>
    <dbReference type="NCBI Taxonomy" id="3004212"/>
    <lineage>
        <taxon>Eukaryota</taxon>
        <taxon>Fungi</taxon>
        <taxon>Dikarya</taxon>
        <taxon>Ascomycota</taxon>
        <taxon>Pezizomycotina</taxon>
        <taxon>Eurotiomycetes</taxon>
        <taxon>Eurotiomycetidae</taxon>
        <taxon>Eurotiales</taxon>
        <taxon>Thermoascaceae</taxon>
        <taxon>Paecilomyces</taxon>
    </lineage>
</organism>
<accession>A0ABR3XNC5</accession>
<evidence type="ECO:0000256" key="3">
    <source>
        <dbReference type="ARBA" id="ARBA00022777"/>
    </source>
</evidence>
<proteinExistence type="inferred from homology"/>
<gene>
    <name evidence="5" type="primary">GUT1_1</name>
    <name evidence="5" type="ORF">Plec18167_004919</name>
</gene>
<comment type="caution">
    <text evidence="5">The sequence shown here is derived from an EMBL/GenBank/DDBJ whole genome shotgun (WGS) entry which is preliminary data.</text>
</comment>
<keyword evidence="6" id="KW-1185">Reference proteome</keyword>
<keyword evidence="3 5" id="KW-0418">Kinase</keyword>
<evidence type="ECO:0000256" key="2">
    <source>
        <dbReference type="ARBA" id="ARBA00022679"/>
    </source>
</evidence>
<evidence type="ECO:0000256" key="4">
    <source>
        <dbReference type="SAM" id="MobiDB-lite"/>
    </source>
</evidence>
<dbReference type="EC" id="2.7.1.30" evidence="5"/>
<dbReference type="SUPFAM" id="SSF53067">
    <property type="entry name" value="Actin-like ATPase domain"/>
    <property type="match status" value="1"/>
</dbReference>
<comment type="similarity">
    <text evidence="1">Belongs to the FGGY kinase family.</text>
</comment>
<dbReference type="EMBL" id="JAVDPF010000014">
    <property type="protein sequence ID" value="KAL1877230.1"/>
    <property type="molecule type" value="Genomic_DNA"/>
</dbReference>
<dbReference type="PANTHER" id="PTHR10196">
    <property type="entry name" value="SUGAR KINASE"/>
    <property type="match status" value="1"/>
</dbReference>
<dbReference type="Proteomes" id="UP001583193">
    <property type="component" value="Unassembled WGS sequence"/>
</dbReference>
<reference evidence="5 6" key="1">
    <citation type="journal article" date="2024" name="IMA Fungus">
        <title>IMA Genome - F19 : A genome assembly and annotation guide to empower mycologists, including annotated draft genome sequences of Ceratocystis pirilliformis, Diaporthe australafricana, Fusarium ophioides, Paecilomyces lecythidis, and Sporothrix stenoceras.</title>
        <authorList>
            <person name="Aylward J."/>
            <person name="Wilson A.M."/>
            <person name="Visagie C.M."/>
            <person name="Spraker J."/>
            <person name="Barnes I."/>
            <person name="Buitendag C."/>
            <person name="Ceriani C."/>
            <person name="Del Mar Angel L."/>
            <person name="du Plessis D."/>
            <person name="Fuchs T."/>
            <person name="Gasser K."/>
            <person name="Kramer D."/>
            <person name="Li W."/>
            <person name="Munsamy K."/>
            <person name="Piso A."/>
            <person name="Price J.L."/>
            <person name="Sonnekus B."/>
            <person name="Thomas C."/>
            <person name="van der Nest A."/>
            <person name="van Dijk A."/>
            <person name="van Heerden A."/>
            <person name="van Vuuren N."/>
            <person name="Yilmaz N."/>
            <person name="Duong T.A."/>
            <person name="van der Merwe N.A."/>
            <person name="Wingfield M.J."/>
            <person name="Wingfield B.D."/>
        </authorList>
    </citation>
    <scope>NUCLEOTIDE SEQUENCE [LARGE SCALE GENOMIC DNA]</scope>
    <source>
        <strain evidence="5 6">CMW 18167</strain>
    </source>
</reference>
<feature type="region of interest" description="Disordered" evidence="4">
    <location>
        <begin position="91"/>
        <end position="114"/>
    </location>
</feature>
<evidence type="ECO:0000256" key="1">
    <source>
        <dbReference type="ARBA" id="ARBA00009156"/>
    </source>
</evidence>
<evidence type="ECO:0000313" key="6">
    <source>
        <dbReference type="Proteomes" id="UP001583193"/>
    </source>
</evidence>